<organism evidence="2 3">
    <name type="scientific">Saccharicrinis fermentans DSM 9555 = JCM 21142</name>
    <dbReference type="NCBI Taxonomy" id="869213"/>
    <lineage>
        <taxon>Bacteria</taxon>
        <taxon>Pseudomonadati</taxon>
        <taxon>Bacteroidota</taxon>
        <taxon>Bacteroidia</taxon>
        <taxon>Marinilabiliales</taxon>
        <taxon>Marinilabiliaceae</taxon>
        <taxon>Saccharicrinis</taxon>
    </lineage>
</organism>
<dbReference type="STRING" id="869213.GCA_000517085_01790"/>
<evidence type="ECO:0000313" key="3">
    <source>
        <dbReference type="Proteomes" id="UP000019402"/>
    </source>
</evidence>
<keyword evidence="3" id="KW-1185">Reference proteome</keyword>
<dbReference type="Pfam" id="PF00075">
    <property type="entry name" value="RNase_H"/>
    <property type="match status" value="1"/>
</dbReference>
<dbReference type="OrthoDB" id="8546514at2"/>
<gene>
    <name evidence="2" type="ORF">JCM21142_41372</name>
</gene>
<name>W7YE36_9BACT</name>
<dbReference type="PROSITE" id="PS50879">
    <property type="entry name" value="RNASE_H_1"/>
    <property type="match status" value="1"/>
</dbReference>
<dbReference type="eggNOG" id="COG0328">
    <property type="taxonomic scope" value="Bacteria"/>
</dbReference>
<dbReference type="InterPro" id="IPR036397">
    <property type="entry name" value="RNaseH_sf"/>
</dbReference>
<accession>W7YE36</accession>
<dbReference type="AlphaFoldDB" id="W7YE36"/>
<reference evidence="2 3" key="1">
    <citation type="journal article" date="2014" name="Genome Announc.">
        <title>Draft Genome Sequence of Cytophaga fermentans JCM 21142T, a Facultative Anaerobe Isolated from Marine Mud.</title>
        <authorList>
            <person name="Starns D."/>
            <person name="Oshima K."/>
            <person name="Suda W."/>
            <person name="Iino T."/>
            <person name="Yuki M."/>
            <person name="Inoue J."/>
            <person name="Kitamura K."/>
            <person name="Iida T."/>
            <person name="Darby A."/>
            <person name="Hattori M."/>
            <person name="Ohkuma M."/>
        </authorList>
    </citation>
    <scope>NUCLEOTIDE SEQUENCE [LARGE SCALE GENOMIC DNA]</scope>
    <source>
        <strain evidence="2 3">JCM 21142</strain>
    </source>
</reference>
<dbReference type="InterPro" id="IPR002156">
    <property type="entry name" value="RNaseH_domain"/>
</dbReference>
<proteinExistence type="predicted"/>
<protein>
    <submittedName>
        <fullName evidence="2">Ribonuclease H</fullName>
    </submittedName>
</protein>
<evidence type="ECO:0000313" key="2">
    <source>
        <dbReference type="EMBL" id="GAF02731.1"/>
    </source>
</evidence>
<feature type="domain" description="RNase H type-1" evidence="1">
    <location>
        <begin position="1"/>
        <end position="155"/>
    </location>
</feature>
<evidence type="ECO:0000259" key="1">
    <source>
        <dbReference type="PROSITE" id="PS50879"/>
    </source>
</evidence>
<dbReference type="Gene3D" id="3.30.420.10">
    <property type="entry name" value="Ribonuclease H-like superfamily/Ribonuclease H"/>
    <property type="match status" value="1"/>
</dbReference>
<sequence>MEKILLFIDGSYNPETHIGFGAYLLVREPVTETNELKKHIKIKRFDDTSSTQLELKNLLWALSNKNCANHKIIVYTDSQNIINLPDRRHKLEQKGYISNNNTYLKNYKLYQEFYRLVDLMDCTFIKIKGHVPTNQKKKIDRLFSLVDKASRNAMRDKSKVDKLNK</sequence>
<dbReference type="GO" id="GO:0004523">
    <property type="term" value="F:RNA-DNA hybrid ribonuclease activity"/>
    <property type="evidence" value="ECO:0007669"/>
    <property type="project" value="InterPro"/>
</dbReference>
<dbReference type="RefSeq" id="WP_027471529.1">
    <property type="nucleotide sequence ID" value="NZ_BAMD01000012.1"/>
</dbReference>
<dbReference type="GO" id="GO:0003676">
    <property type="term" value="F:nucleic acid binding"/>
    <property type="evidence" value="ECO:0007669"/>
    <property type="project" value="InterPro"/>
</dbReference>
<comment type="caution">
    <text evidence="2">The sequence shown here is derived from an EMBL/GenBank/DDBJ whole genome shotgun (WGS) entry which is preliminary data.</text>
</comment>
<dbReference type="SUPFAM" id="SSF53098">
    <property type="entry name" value="Ribonuclease H-like"/>
    <property type="match status" value="1"/>
</dbReference>
<dbReference type="EMBL" id="BAMD01000012">
    <property type="protein sequence ID" value="GAF02731.1"/>
    <property type="molecule type" value="Genomic_DNA"/>
</dbReference>
<dbReference type="Proteomes" id="UP000019402">
    <property type="component" value="Unassembled WGS sequence"/>
</dbReference>
<dbReference type="InterPro" id="IPR012337">
    <property type="entry name" value="RNaseH-like_sf"/>
</dbReference>